<sequence>MVGVNADASVRRLKGPGRPVVPAAERAELVAALAGVDHVVVFDEDTPEACIRLLRPDVHCKGADYAPPRGKPVPEAALVASYGGRVAFLPLVDGLSSTELIRRIRALPDGG</sequence>
<keyword evidence="2 4" id="KW-0548">Nucleotidyltransferase</keyword>
<keyword evidence="5" id="KW-1185">Reference proteome</keyword>
<proteinExistence type="predicted"/>
<dbReference type="GO" id="GO:0033785">
    <property type="term" value="F:heptose 7-phosphate kinase activity"/>
    <property type="evidence" value="ECO:0007669"/>
    <property type="project" value="UniProtKB-EC"/>
</dbReference>
<evidence type="ECO:0000256" key="1">
    <source>
        <dbReference type="ARBA" id="ARBA00022679"/>
    </source>
</evidence>
<dbReference type="SUPFAM" id="SSF52374">
    <property type="entry name" value="Nucleotidylyl transferase"/>
    <property type="match status" value="1"/>
</dbReference>
<dbReference type="PANTHER" id="PTHR43793">
    <property type="entry name" value="FAD SYNTHASE"/>
    <property type="match status" value="1"/>
</dbReference>
<organism evidence="4 5">
    <name type="scientific">Frigoriglobus tundricola</name>
    <dbReference type="NCBI Taxonomy" id="2774151"/>
    <lineage>
        <taxon>Bacteria</taxon>
        <taxon>Pseudomonadati</taxon>
        <taxon>Planctomycetota</taxon>
        <taxon>Planctomycetia</taxon>
        <taxon>Gemmatales</taxon>
        <taxon>Gemmataceae</taxon>
        <taxon>Frigoriglobus</taxon>
    </lineage>
</organism>
<protein>
    <submittedName>
        <fullName evidence="4">ADP-heptose synthase</fullName>
        <ecNumber evidence="4">2.7.1.167</ecNumber>
        <ecNumber evidence="4">2.7.7.70</ecNumber>
    </submittedName>
</protein>
<dbReference type="GO" id="GO:0016779">
    <property type="term" value="F:nucleotidyltransferase activity"/>
    <property type="evidence" value="ECO:0007669"/>
    <property type="project" value="UniProtKB-KW"/>
</dbReference>
<keyword evidence="1 4" id="KW-0808">Transferase</keyword>
<dbReference type="KEGG" id="ftj:FTUN_0045"/>
<dbReference type="AlphaFoldDB" id="A0A6M5YEX9"/>
<accession>A0A6M5YEX9</accession>
<dbReference type="EMBL" id="CP053452">
    <property type="protein sequence ID" value="QJW92549.1"/>
    <property type="molecule type" value="Genomic_DNA"/>
</dbReference>
<evidence type="ECO:0000313" key="5">
    <source>
        <dbReference type="Proteomes" id="UP000503447"/>
    </source>
</evidence>
<dbReference type="InterPro" id="IPR014729">
    <property type="entry name" value="Rossmann-like_a/b/a_fold"/>
</dbReference>
<dbReference type="Proteomes" id="UP000503447">
    <property type="component" value="Chromosome"/>
</dbReference>
<reference evidence="5" key="1">
    <citation type="submission" date="2020-05" db="EMBL/GenBank/DDBJ databases">
        <title>Frigoriglobus tundricola gen. nov., sp. nov., a psychrotolerant cellulolytic planctomycete of the family Gemmataceae with two divergent copies of 16S rRNA gene.</title>
        <authorList>
            <person name="Kulichevskaya I.S."/>
            <person name="Ivanova A.A."/>
            <person name="Naumoff D.G."/>
            <person name="Beletsky A.V."/>
            <person name="Rijpstra W.I.C."/>
            <person name="Sinninghe Damste J.S."/>
            <person name="Mardanov A.V."/>
            <person name="Ravin N.V."/>
            <person name="Dedysh S.N."/>
        </authorList>
    </citation>
    <scope>NUCLEOTIDE SEQUENCE [LARGE SCALE GENOMIC DNA]</scope>
    <source>
        <strain evidence="5">PL17</strain>
    </source>
</reference>
<gene>
    <name evidence="4" type="ORF">FTUN_0045</name>
</gene>
<dbReference type="EC" id="2.7.7.70" evidence="4"/>
<evidence type="ECO:0000313" key="4">
    <source>
        <dbReference type="EMBL" id="QJW92549.1"/>
    </source>
</evidence>
<dbReference type="InterPro" id="IPR050385">
    <property type="entry name" value="Archaeal_FAD_synthase"/>
</dbReference>
<dbReference type="EC" id="2.7.1.167" evidence="4"/>
<feature type="domain" description="Cytidyltransferase-like" evidence="3">
    <location>
        <begin position="1"/>
        <end position="101"/>
    </location>
</feature>
<dbReference type="Gene3D" id="3.40.50.620">
    <property type="entry name" value="HUPs"/>
    <property type="match status" value="1"/>
</dbReference>
<dbReference type="Pfam" id="PF01467">
    <property type="entry name" value="CTP_transf_like"/>
    <property type="match status" value="1"/>
</dbReference>
<evidence type="ECO:0000259" key="3">
    <source>
        <dbReference type="Pfam" id="PF01467"/>
    </source>
</evidence>
<dbReference type="InterPro" id="IPR004821">
    <property type="entry name" value="Cyt_trans-like"/>
</dbReference>
<name>A0A6M5YEX9_9BACT</name>
<evidence type="ECO:0000256" key="2">
    <source>
        <dbReference type="ARBA" id="ARBA00022695"/>
    </source>
</evidence>
<dbReference type="RefSeq" id="WP_227254686.1">
    <property type="nucleotide sequence ID" value="NZ_CP053452.2"/>
</dbReference>
<dbReference type="PANTHER" id="PTHR43793:SF2">
    <property type="entry name" value="BIFUNCTIONAL PROTEIN HLDE"/>
    <property type="match status" value="1"/>
</dbReference>